<keyword evidence="6" id="KW-0539">Nucleus</keyword>
<keyword evidence="4 6" id="KW-0862">Zinc</keyword>
<evidence type="ECO:0000256" key="6">
    <source>
        <dbReference type="RuleBase" id="RU367018"/>
    </source>
</evidence>
<dbReference type="GO" id="GO:0006355">
    <property type="term" value="P:regulation of DNA-templated transcription"/>
    <property type="evidence" value="ECO:0007669"/>
    <property type="project" value="UniProtKB-UniRule"/>
</dbReference>
<keyword evidence="3 5" id="KW-0863">Zinc-finger</keyword>
<accession>A0AAP0P3T0</accession>
<sequence length="214" mass="24891">MREIYTDEVYKKFKEEVRKMLNCKGTKLGNDGGLCTCEVRDISGKNARKEAPQQVFTVLYNEETEVVHCICRLFEFKGFLCSHALYVLRDRDIMYVLDKYIMDRWRKDFKRKYAREKGIRELDSCDSTELERYDAIVSRSCNIVDLGSKSTKNMKIVYEAIKALKQQLEAIVDDVPPLIASTKRQSIKEPTGGHRKGRPRFSLNKAISEKKTNK</sequence>
<dbReference type="EMBL" id="JBBNAF010000007">
    <property type="protein sequence ID" value="KAK9127540.1"/>
    <property type="molecule type" value="Genomic_DNA"/>
</dbReference>
<dbReference type="GO" id="GO:0005634">
    <property type="term" value="C:nucleus"/>
    <property type="evidence" value="ECO:0007669"/>
    <property type="project" value="UniProtKB-SubCell"/>
</dbReference>
<dbReference type="PANTHER" id="PTHR31669:SF283">
    <property type="entry name" value="PROTEIN FAR1-RELATED SEQUENCE"/>
    <property type="match status" value="1"/>
</dbReference>
<organism evidence="9 10">
    <name type="scientific">Stephania yunnanensis</name>
    <dbReference type="NCBI Taxonomy" id="152371"/>
    <lineage>
        <taxon>Eukaryota</taxon>
        <taxon>Viridiplantae</taxon>
        <taxon>Streptophyta</taxon>
        <taxon>Embryophyta</taxon>
        <taxon>Tracheophyta</taxon>
        <taxon>Spermatophyta</taxon>
        <taxon>Magnoliopsida</taxon>
        <taxon>Ranunculales</taxon>
        <taxon>Menispermaceae</taxon>
        <taxon>Menispermoideae</taxon>
        <taxon>Cissampelideae</taxon>
        <taxon>Stephania</taxon>
    </lineage>
</organism>
<dbReference type="AlphaFoldDB" id="A0AAP0P3T0"/>
<evidence type="ECO:0000259" key="8">
    <source>
        <dbReference type="PROSITE" id="PS50966"/>
    </source>
</evidence>
<protein>
    <recommendedName>
        <fullName evidence="6">Protein FAR1-RELATED SEQUENCE</fullName>
    </recommendedName>
</protein>
<dbReference type="Pfam" id="PF04434">
    <property type="entry name" value="SWIM"/>
    <property type="match status" value="1"/>
</dbReference>
<evidence type="ECO:0000256" key="4">
    <source>
        <dbReference type="ARBA" id="ARBA00022833"/>
    </source>
</evidence>
<dbReference type="InterPro" id="IPR006564">
    <property type="entry name" value="Znf_PMZ"/>
</dbReference>
<evidence type="ECO:0000256" key="5">
    <source>
        <dbReference type="PROSITE-ProRule" id="PRU00325"/>
    </source>
</evidence>
<proteinExistence type="inferred from homology"/>
<comment type="function">
    <text evidence="6">Putative transcription activator involved in regulating light control of development.</text>
</comment>
<evidence type="ECO:0000313" key="10">
    <source>
        <dbReference type="Proteomes" id="UP001420932"/>
    </source>
</evidence>
<dbReference type="Proteomes" id="UP001420932">
    <property type="component" value="Unassembled WGS sequence"/>
</dbReference>
<gene>
    <name evidence="9" type="ORF">Syun_016337</name>
</gene>
<evidence type="ECO:0000313" key="9">
    <source>
        <dbReference type="EMBL" id="KAK9127540.1"/>
    </source>
</evidence>
<keyword evidence="10" id="KW-1185">Reference proteome</keyword>
<dbReference type="GO" id="GO:0008270">
    <property type="term" value="F:zinc ion binding"/>
    <property type="evidence" value="ECO:0007669"/>
    <property type="project" value="UniProtKB-UniRule"/>
</dbReference>
<feature type="region of interest" description="Disordered" evidence="7">
    <location>
        <begin position="183"/>
        <end position="214"/>
    </location>
</feature>
<comment type="subcellular location">
    <subcellularLocation>
        <location evidence="6">Nucleus</location>
    </subcellularLocation>
</comment>
<comment type="similarity">
    <text evidence="1 6">Belongs to the FHY3/FAR1 family.</text>
</comment>
<dbReference type="PROSITE" id="PS50966">
    <property type="entry name" value="ZF_SWIM"/>
    <property type="match status" value="1"/>
</dbReference>
<feature type="domain" description="SWIM-type" evidence="8">
    <location>
        <begin position="56"/>
        <end position="92"/>
    </location>
</feature>
<evidence type="ECO:0000256" key="3">
    <source>
        <dbReference type="ARBA" id="ARBA00022771"/>
    </source>
</evidence>
<comment type="caution">
    <text evidence="9">The sequence shown here is derived from an EMBL/GenBank/DDBJ whole genome shotgun (WGS) entry which is preliminary data.</text>
</comment>
<evidence type="ECO:0000256" key="7">
    <source>
        <dbReference type="SAM" id="MobiDB-lite"/>
    </source>
</evidence>
<dbReference type="PANTHER" id="PTHR31669">
    <property type="entry name" value="PROTEIN FAR1-RELATED SEQUENCE 10-RELATED"/>
    <property type="match status" value="1"/>
</dbReference>
<dbReference type="SMART" id="SM00575">
    <property type="entry name" value="ZnF_PMZ"/>
    <property type="match status" value="1"/>
</dbReference>
<name>A0AAP0P3T0_9MAGN</name>
<evidence type="ECO:0000256" key="2">
    <source>
        <dbReference type="ARBA" id="ARBA00022723"/>
    </source>
</evidence>
<reference evidence="9 10" key="1">
    <citation type="submission" date="2024-01" db="EMBL/GenBank/DDBJ databases">
        <title>Genome assemblies of Stephania.</title>
        <authorList>
            <person name="Yang L."/>
        </authorList>
    </citation>
    <scope>NUCLEOTIDE SEQUENCE [LARGE SCALE GENOMIC DNA]</scope>
    <source>
        <strain evidence="9">YNDBR</strain>
        <tissue evidence="9">Leaf</tissue>
    </source>
</reference>
<dbReference type="InterPro" id="IPR007527">
    <property type="entry name" value="Znf_SWIM"/>
</dbReference>
<keyword evidence="2 6" id="KW-0479">Metal-binding</keyword>
<evidence type="ECO:0000256" key="1">
    <source>
        <dbReference type="ARBA" id="ARBA00005889"/>
    </source>
</evidence>
<dbReference type="InterPro" id="IPR031052">
    <property type="entry name" value="FHY3/FAR1"/>
</dbReference>